<accession>K0K8E7</accession>
<dbReference type="OrthoDB" id="3696809at2"/>
<name>K0K8E7_SACES</name>
<feature type="signal peptide" evidence="1">
    <location>
        <begin position="1"/>
        <end position="24"/>
    </location>
</feature>
<evidence type="ECO:0000256" key="1">
    <source>
        <dbReference type="SAM" id="SignalP"/>
    </source>
</evidence>
<gene>
    <name evidence="2" type="ordered locus">BN6_74070</name>
</gene>
<dbReference type="PATRIC" id="fig|1179773.3.peg.7482"/>
<dbReference type="RefSeq" id="WP_015104746.1">
    <property type="nucleotide sequence ID" value="NC_019673.1"/>
</dbReference>
<protein>
    <submittedName>
        <fullName evidence="2">Putative secreted protein</fullName>
    </submittedName>
</protein>
<dbReference type="HOGENOM" id="CLU_2119350_0_0_11"/>
<proteinExistence type="predicted"/>
<dbReference type="AlphaFoldDB" id="K0K8E7"/>
<keyword evidence="1" id="KW-0732">Signal</keyword>
<dbReference type="EMBL" id="HE804045">
    <property type="protein sequence ID" value="CCH34636.1"/>
    <property type="molecule type" value="Genomic_DNA"/>
</dbReference>
<dbReference type="BioCyc" id="SESP1179773:BN6_RS35785-MONOMER"/>
<dbReference type="KEGG" id="sesp:BN6_74070"/>
<reference evidence="2 3" key="1">
    <citation type="journal article" date="2012" name="BMC Genomics">
        <title>Complete genome sequence of Saccharothrix espanaensis DSM 44229T and comparison to the other completely sequenced Pseudonocardiaceae.</title>
        <authorList>
            <person name="Strobel T."/>
            <person name="Al-Dilaimi A."/>
            <person name="Blom J."/>
            <person name="Gessner A."/>
            <person name="Kalinowski J."/>
            <person name="Luzhetska M."/>
            <person name="Puhler A."/>
            <person name="Szczepanowski R."/>
            <person name="Bechthold A."/>
            <person name="Ruckert C."/>
        </authorList>
    </citation>
    <scope>NUCLEOTIDE SEQUENCE [LARGE SCALE GENOMIC DNA]</scope>
    <source>
        <strain evidence="3">ATCC 51144 / DSM 44229 / JCM 9112 / NBRC 15066 / NRRL 15764</strain>
    </source>
</reference>
<dbReference type="Proteomes" id="UP000006281">
    <property type="component" value="Chromosome"/>
</dbReference>
<dbReference type="STRING" id="1179773.BN6_74070"/>
<organism evidence="2 3">
    <name type="scientific">Saccharothrix espanaensis (strain ATCC 51144 / DSM 44229 / JCM 9112 / NBRC 15066 / NRRL 15764)</name>
    <dbReference type="NCBI Taxonomy" id="1179773"/>
    <lineage>
        <taxon>Bacteria</taxon>
        <taxon>Bacillati</taxon>
        <taxon>Actinomycetota</taxon>
        <taxon>Actinomycetes</taxon>
        <taxon>Pseudonocardiales</taxon>
        <taxon>Pseudonocardiaceae</taxon>
        <taxon>Saccharothrix</taxon>
    </lineage>
</organism>
<sequence>MKRIAVVGAVVLAGGLLGAAPASAAVSPHCQEDGYCLFSGTQFSGTKAVLPTSWGCYPVSSLGFGPARSAARGYGDGSALAIYSDANCANRLAFVHDEVPATTALSYRLLPIPG</sequence>
<keyword evidence="3" id="KW-1185">Reference proteome</keyword>
<evidence type="ECO:0000313" key="3">
    <source>
        <dbReference type="Proteomes" id="UP000006281"/>
    </source>
</evidence>
<evidence type="ECO:0000313" key="2">
    <source>
        <dbReference type="EMBL" id="CCH34636.1"/>
    </source>
</evidence>
<feature type="chain" id="PRO_5003834532" evidence="1">
    <location>
        <begin position="25"/>
        <end position="114"/>
    </location>
</feature>